<dbReference type="RefSeq" id="WP_132112320.1">
    <property type="nucleotide sequence ID" value="NZ_SMFO01000012.1"/>
</dbReference>
<feature type="transmembrane region" description="Helical" evidence="1">
    <location>
        <begin position="12"/>
        <end position="29"/>
    </location>
</feature>
<gene>
    <name evidence="3" type="ORF">E0F98_13405</name>
</gene>
<dbReference type="AlphaFoldDB" id="A0A4V6PFF1"/>
<reference evidence="3 4" key="1">
    <citation type="submission" date="2019-03" db="EMBL/GenBank/DDBJ databases">
        <title>Flavobacterium TSA-D2 sp. nov., isolated from arctic soil.</title>
        <authorList>
            <person name="Chaudhary D.K."/>
        </authorList>
    </citation>
    <scope>NUCLEOTIDE SEQUENCE [LARGE SCALE GENOMIC DNA]</scope>
    <source>
        <strain evidence="3 4">TSA-D2</strain>
    </source>
</reference>
<accession>A0A4V6PFF1</accession>
<sequence>MKKNLGTTDKLIRATIAAIIAIMYFVNIISGTTAIVLGSIALILFITSLIGYCPAYSIFGHSSRRNKTNI</sequence>
<comment type="caution">
    <text evidence="3">The sequence shown here is derived from an EMBL/GenBank/DDBJ whole genome shotgun (WGS) entry which is preliminary data.</text>
</comment>
<feature type="domain" description="Inner membrane protein YgaP-like transmembrane" evidence="2">
    <location>
        <begin position="1"/>
        <end position="65"/>
    </location>
</feature>
<dbReference type="Pfam" id="PF11127">
    <property type="entry name" value="YgaP-like_TM"/>
    <property type="match status" value="1"/>
</dbReference>
<evidence type="ECO:0000259" key="2">
    <source>
        <dbReference type="Pfam" id="PF11127"/>
    </source>
</evidence>
<organism evidence="3 4">
    <name type="scientific">Flavobacterium hiemivividum</name>
    <dbReference type="NCBI Taxonomy" id="2541734"/>
    <lineage>
        <taxon>Bacteria</taxon>
        <taxon>Pseudomonadati</taxon>
        <taxon>Bacteroidota</taxon>
        <taxon>Flavobacteriia</taxon>
        <taxon>Flavobacteriales</taxon>
        <taxon>Flavobacteriaceae</taxon>
        <taxon>Flavobacterium</taxon>
    </lineage>
</organism>
<keyword evidence="1" id="KW-1133">Transmembrane helix</keyword>
<evidence type="ECO:0000313" key="4">
    <source>
        <dbReference type="Proteomes" id="UP000294597"/>
    </source>
</evidence>
<dbReference type="Proteomes" id="UP000294597">
    <property type="component" value="Unassembled WGS sequence"/>
</dbReference>
<name>A0A4V6PFF1_9FLAO</name>
<dbReference type="EMBL" id="SMFO01000012">
    <property type="protein sequence ID" value="TDE02108.1"/>
    <property type="molecule type" value="Genomic_DNA"/>
</dbReference>
<proteinExistence type="predicted"/>
<keyword evidence="1" id="KW-0472">Membrane</keyword>
<dbReference type="InterPro" id="IPR021309">
    <property type="entry name" value="YgaP-like_TM"/>
</dbReference>
<keyword evidence="1" id="KW-0812">Transmembrane</keyword>
<keyword evidence="4" id="KW-1185">Reference proteome</keyword>
<feature type="transmembrane region" description="Helical" evidence="1">
    <location>
        <begin position="35"/>
        <end position="59"/>
    </location>
</feature>
<evidence type="ECO:0000256" key="1">
    <source>
        <dbReference type="SAM" id="Phobius"/>
    </source>
</evidence>
<evidence type="ECO:0000313" key="3">
    <source>
        <dbReference type="EMBL" id="TDE02108.1"/>
    </source>
</evidence>
<protein>
    <submittedName>
        <fullName evidence="3">DUF2892 domain-containing protein</fullName>
    </submittedName>
</protein>